<sequence length="141" mass="16330">MGQYGNYYGRGIIGILEFSRDSIEWNWGRAMQVCPLDGDVRGHRFTDSYTAYFLVPWISLTHGVFLGGWRMRFGISKCSRILLGPLIFPTFAWTLSFYARLLNVITMHGALATHVNERYFLQVHNLLVHWLPMTSVVNSRR</sequence>
<feature type="transmembrane region" description="Helical" evidence="1">
    <location>
        <begin position="49"/>
        <end position="69"/>
    </location>
</feature>
<keyword evidence="1" id="KW-0472">Membrane</keyword>
<gene>
    <name evidence="2" type="ORF">VNO77_27221</name>
</gene>
<dbReference type="Proteomes" id="UP001367508">
    <property type="component" value="Unassembled WGS sequence"/>
</dbReference>
<accession>A0AAN9KUZ8</accession>
<dbReference type="EMBL" id="JAYMYQ010000006">
    <property type="protein sequence ID" value="KAK7323731.1"/>
    <property type="molecule type" value="Genomic_DNA"/>
</dbReference>
<proteinExistence type="predicted"/>
<reference evidence="2 3" key="1">
    <citation type="submission" date="2024-01" db="EMBL/GenBank/DDBJ databases">
        <title>The genomes of 5 underutilized Papilionoideae crops provide insights into root nodulation and disease resistanc.</title>
        <authorList>
            <person name="Jiang F."/>
        </authorList>
    </citation>
    <scope>NUCLEOTIDE SEQUENCE [LARGE SCALE GENOMIC DNA]</scope>
    <source>
        <strain evidence="2">LVBAO_FW01</strain>
        <tissue evidence="2">Leaves</tissue>
    </source>
</reference>
<organism evidence="2 3">
    <name type="scientific">Canavalia gladiata</name>
    <name type="common">Sword bean</name>
    <name type="synonym">Dolichos gladiatus</name>
    <dbReference type="NCBI Taxonomy" id="3824"/>
    <lineage>
        <taxon>Eukaryota</taxon>
        <taxon>Viridiplantae</taxon>
        <taxon>Streptophyta</taxon>
        <taxon>Embryophyta</taxon>
        <taxon>Tracheophyta</taxon>
        <taxon>Spermatophyta</taxon>
        <taxon>Magnoliopsida</taxon>
        <taxon>eudicotyledons</taxon>
        <taxon>Gunneridae</taxon>
        <taxon>Pentapetalae</taxon>
        <taxon>rosids</taxon>
        <taxon>fabids</taxon>
        <taxon>Fabales</taxon>
        <taxon>Fabaceae</taxon>
        <taxon>Papilionoideae</taxon>
        <taxon>50 kb inversion clade</taxon>
        <taxon>NPAAA clade</taxon>
        <taxon>indigoferoid/millettioid clade</taxon>
        <taxon>Phaseoleae</taxon>
        <taxon>Canavalia</taxon>
    </lineage>
</organism>
<comment type="caution">
    <text evidence="2">The sequence shown here is derived from an EMBL/GenBank/DDBJ whole genome shotgun (WGS) entry which is preliminary data.</text>
</comment>
<evidence type="ECO:0000313" key="2">
    <source>
        <dbReference type="EMBL" id="KAK7323731.1"/>
    </source>
</evidence>
<keyword evidence="1" id="KW-1133">Transmembrane helix</keyword>
<dbReference type="AlphaFoldDB" id="A0AAN9KUZ8"/>
<protein>
    <submittedName>
        <fullName evidence="2">Uncharacterized protein</fullName>
    </submittedName>
</protein>
<evidence type="ECO:0000256" key="1">
    <source>
        <dbReference type="SAM" id="Phobius"/>
    </source>
</evidence>
<name>A0AAN9KUZ8_CANGL</name>
<keyword evidence="3" id="KW-1185">Reference proteome</keyword>
<evidence type="ECO:0000313" key="3">
    <source>
        <dbReference type="Proteomes" id="UP001367508"/>
    </source>
</evidence>
<keyword evidence="1" id="KW-0812">Transmembrane</keyword>
<feature type="transmembrane region" description="Helical" evidence="1">
    <location>
        <begin position="81"/>
        <end position="99"/>
    </location>
</feature>